<evidence type="ECO:0000256" key="1">
    <source>
        <dbReference type="SAM" id="MobiDB-lite"/>
    </source>
</evidence>
<sequence>MEVRSLLQVVKTVGFSKRPSVLHSSLGNRKRSHLQIKEKKKRSVLAVG</sequence>
<reference evidence="2" key="1">
    <citation type="journal article" date="2007" name="PLoS Biol.">
        <title>Rate of evolution in brain-expressed genes in humans and other primates.</title>
        <authorList>
            <person name="Wang H.-Y."/>
            <person name="Chien H.-C."/>
            <person name="Osada N."/>
            <person name="Hashimoto K."/>
            <person name="Sugano S."/>
            <person name="Gojobori T."/>
            <person name="Chou C.-K."/>
            <person name="Tsai S.-F."/>
            <person name="Wu C.-I."/>
            <person name="Shen C.-K.J."/>
        </authorList>
    </citation>
    <scope>NUCLEOTIDE SEQUENCE</scope>
</reference>
<organism evidence="2">
    <name type="scientific">Macaca fascicularis</name>
    <name type="common">Crab-eating macaque</name>
    <name type="synonym">Cynomolgus monkey</name>
    <dbReference type="NCBI Taxonomy" id="9541"/>
    <lineage>
        <taxon>Eukaryota</taxon>
        <taxon>Metazoa</taxon>
        <taxon>Chordata</taxon>
        <taxon>Craniata</taxon>
        <taxon>Vertebrata</taxon>
        <taxon>Euteleostomi</taxon>
        <taxon>Mammalia</taxon>
        <taxon>Eutheria</taxon>
        <taxon>Euarchontoglires</taxon>
        <taxon>Primates</taxon>
        <taxon>Haplorrhini</taxon>
        <taxon>Catarrhini</taxon>
        <taxon>Cercopithecidae</taxon>
        <taxon>Cercopithecinae</taxon>
        <taxon>Macaca</taxon>
    </lineage>
</organism>
<dbReference type="EMBL" id="AB172437">
    <property type="protein sequence ID" value="BAE89499.1"/>
    <property type="molecule type" value="mRNA"/>
</dbReference>
<evidence type="ECO:0000313" key="2">
    <source>
        <dbReference type="EMBL" id="BAE89499.1"/>
    </source>
</evidence>
<protein>
    <submittedName>
        <fullName evidence="2">Macaca fascicularis brain cDNA clone: QflA-18111, similar to human hypothetical gene supported by AK097527 (LOC400522), mRNA, RefSeq: XM_378579.1</fullName>
    </submittedName>
</protein>
<dbReference type="AlphaFoldDB" id="I7GC28"/>
<feature type="compositionally biased region" description="Basic residues" evidence="1">
    <location>
        <begin position="28"/>
        <end position="48"/>
    </location>
</feature>
<proteinExistence type="evidence at transcript level"/>
<name>I7GC28_MACFA</name>
<accession>I7GC28</accession>
<feature type="region of interest" description="Disordered" evidence="1">
    <location>
        <begin position="22"/>
        <end position="48"/>
    </location>
</feature>